<comment type="similarity">
    <text evidence="4">In the N-terminal section; belongs to the acetate CoA ligase alpha subunit family.</text>
</comment>
<dbReference type="InterPro" id="IPR016181">
    <property type="entry name" value="Acyl_CoA_acyltransferase"/>
</dbReference>
<evidence type="ECO:0000259" key="6">
    <source>
        <dbReference type="PROSITE" id="PS50975"/>
    </source>
</evidence>
<dbReference type="GO" id="GO:0005524">
    <property type="term" value="F:ATP binding"/>
    <property type="evidence" value="ECO:0007669"/>
    <property type="project" value="UniProtKB-UniRule"/>
</dbReference>
<dbReference type="InterPro" id="IPR011761">
    <property type="entry name" value="ATP-grasp"/>
</dbReference>
<dbReference type="RefSeq" id="WP_188564630.1">
    <property type="nucleotide sequence ID" value="NZ_BMED01000001.1"/>
</dbReference>
<evidence type="ECO:0000256" key="1">
    <source>
        <dbReference type="ARBA" id="ARBA00022598"/>
    </source>
</evidence>
<organism evidence="8 9">
    <name type="scientific">Undibacterium terreum</name>
    <dbReference type="NCBI Taxonomy" id="1224302"/>
    <lineage>
        <taxon>Bacteria</taxon>
        <taxon>Pseudomonadati</taxon>
        <taxon>Pseudomonadota</taxon>
        <taxon>Betaproteobacteria</taxon>
        <taxon>Burkholderiales</taxon>
        <taxon>Oxalobacteraceae</taxon>
        <taxon>Undibacterium</taxon>
    </lineage>
</organism>
<dbReference type="SMART" id="SM00881">
    <property type="entry name" value="CoA_binding"/>
    <property type="match status" value="1"/>
</dbReference>
<sequence>MTIRNLQYLFSPASVAVIGASQKEHSVGATVLNNLVEAGFHGRIFPVNPKYDSLRGLKTYASVGSLPVVPELAVICTPPASVPGLIAELGAKGTRAAIVLTAGLSLHPDGQALSIKQMMLDAAKPHLLRILGPNCVGLLVPGIGLNASFAHTGALPGKLAFVSQSGALVTGVLEWAKTRGIGFSKFISLGDNADVDFADVLDYLAGDANTYAILMYVEDIKHARKFMSAARAAARSKPVLVVKAGRAAEGAKAAASHTGALAGSDAVYDAAIRRAGMLRVFTTEDLFGAVETLAHAKSMNGERLTILTNGGGPGVMATDALIFGQGKLAAMPAPVIAQLDEVLPSTWSHGNPVDIIGDAPAERYVKALEILLKNPESDAVLFIQAPTAIVPSLDIASAIVPLLKETSRNVISCWLGSNASAPARQLFSNAGIPTYDTPEEAVRGFMQIVQYRRNQHLLMQVPPSLAVDFVPDRERARAVAAAALAEGRNILSEPEAKIMLAAYGIPVVETRIARSAEQAVQFAQEIGFPVALKVLSPEISHKTEVGGVVLDLETAEAVGKAAQSIQQRLSELRPDATLQGYSVQSMARRPDAQELIVGVTTDAVFGPVILFGQGGIAVEVIDDNTIGLPPLNMVLARDMISRTRVAKLLAGYRDRPAADVDAVCRALIRISQLVSDIAEIAELDINPLLADAKGVLALDARIRVVVADKEAGVDRLAIRPYPAELEQLVDWQGQALLLRPIRPEDGEAHVDFFHAMLPEDIRLRMFIRMRELQPDQLARFTQIDYDRDMAFIATRKRDDGRDETLGVVRAMADPGNEKVEFAVTVRSDLKGKGLGSILMAKLVEYCRARGIQEIVGEALSENVGVLNLVKRVGFEVKPVPGEAVMALRLDLRGEKLA</sequence>
<dbReference type="GO" id="GO:0016747">
    <property type="term" value="F:acyltransferase activity, transferring groups other than amino-acyl groups"/>
    <property type="evidence" value="ECO:0007669"/>
    <property type="project" value="InterPro"/>
</dbReference>
<dbReference type="Pfam" id="PF13607">
    <property type="entry name" value="Succ_CoA_lig"/>
    <property type="match status" value="1"/>
</dbReference>
<keyword evidence="3 5" id="KW-0067">ATP-binding</keyword>
<dbReference type="InterPro" id="IPR036291">
    <property type="entry name" value="NAD(P)-bd_dom_sf"/>
</dbReference>
<evidence type="ECO:0000313" key="9">
    <source>
        <dbReference type="Proteomes" id="UP000637423"/>
    </source>
</evidence>
<gene>
    <name evidence="8" type="ORF">GCM10011396_07630</name>
</gene>
<dbReference type="CDD" id="cd04301">
    <property type="entry name" value="NAT_SF"/>
    <property type="match status" value="1"/>
</dbReference>
<reference evidence="8" key="2">
    <citation type="submission" date="2020-09" db="EMBL/GenBank/DDBJ databases">
        <authorList>
            <person name="Sun Q."/>
            <person name="Zhou Y."/>
        </authorList>
    </citation>
    <scope>NUCLEOTIDE SEQUENCE</scope>
    <source>
        <strain evidence="8">CGMCC 1.10998</strain>
    </source>
</reference>
<protein>
    <submittedName>
        <fullName evidence="8">GCN5 family N-acetyltransferase</fullName>
    </submittedName>
</protein>
<evidence type="ECO:0000259" key="7">
    <source>
        <dbReference type="PROSITE" id="PS51186"/>
    </source>
</evidence>
<dbReference type="PANTHER" id="PTHR43334">
    <property type="entry name" value="ACETATE--COA LIGASE [ADP-FORMING]"/>
    <property type="match status" value="1"/>
</dbReference>
<dbReference type="Pfam" id="PF13380">
    <property type="entry name" value="CoA_binding_2"/>
    <property type="match status" value="1"/>
</dbReference>
<dbReference type="Pfam" id="PF00583">
    <property type="entry name" value="Acetyltransf_1"/>
    <property type="match status" value="1"/>
</dbReference>
<dbReference type="InterPro" id="IPR000182">
    <property type="entry name" value="GNAT_dom"/>
</dbReference>
<dbReference type="SUPFAM" id="SSF51735">
    <property type="entry name" value="NAD(P)-binding Rossmann-fold domains"/>
    <property type="match status" value="1"/>
</dbReference>
<dbReference type="Gene3D" id="3.40.50.261">
    <property type="entry name" value="Succinyl-CoA synthetase domains"/>
    <property type="match status" value="2"/>
</dbReference>
<evidence type="ECO:0000256" key="4">
    <source>
        <dbReference type="ARBA" id="ARBA00060888"/>
    </source>
</evidence>
<reference evidence="8" key="1">
    <citation type="journal article" date="2014" name="Int. J. Syst. Evol. Microbiol.">
        <title>Complete genome sequence of Corynebacterium casei LMG S-19264T (=DSM 44701T), isolated from a smear-ripened cheese.</title>
        <authorList>
            <consortium name="US DOE Joint Genome Institute (JGI-PGF)"/>
            <person name="Walter F."/>
            <person name="Albersmeier A."/>
            <person name="Kalinowski J."/>
            <person name="Ruckert C."/>
        </authorList>
    </citation>
    <scope>NUCLEOTIDE SEQUENCE</scope>
    <source>
        <strain evidence="8">CGMCC 1.10998</strain>
    </source>
</reference>
<dbReference type="InterPro" id="IPR016102">
    <property type="entry name" value="Succinyl-CoA_synth-like"/>
</dbReference>
<evidence type="ECO:0000256" key="3">
    <source>
        <dbReference type="ARBA" id="ARBA00022840"/>
    </source>
</evidence>
<evidence type="ECO:0000313" key="8">
    <source>
        <dbReference type="EMBL" id="GGC63139.1"/>
    </source>
</evidence>
<dbReference type="SUPFAM" id="SSF52210">
    <property type="entry name" value="Succinyl-CoA synthetase domains"/>
    <property type="match status" value="2"/>
</dbReference>
<keyword evidence="9" id="KW-1185">Reference proteome</keyword>
<dbReference type="PROSITE" id="PS51186">
    <property type="entry name" value="GNAT"/>
    <property type="match status" value="1"/>
</dbReference>
<comment type="caution">
    <text evidence="8">The sequence shown here is derived from an EMBL/GenBank/DDBJ whole genome shotgun (WGS) entry which is preliminary data.</text>
</comment>
<dbReference type="EMBL" id="BMED01000001">
    <property type="protein sequence ID" value="GGC63139.1"/>
    <property type="molecule type" value="Genomic_DNA"/>
</dbReference>
<dbReference type="InterPro" id="IPR003781">
    <property type="entry name" value="CoA-bd"/>
</dbReference>
<dbReference type="GO" id="GO:0046872">
    <property type="term" value="F:metal ion binding"/>
    <property type="evidence" value="ECO:0007669"/>
    <property type="project" value="InterPro"/>
</dbReference>
<accession>A0A916U941</accession>
<dbReference type="InterPro" id="IPR051538">
    <property type="entry name" value="Acyl-CoA_Synth/Transferase"/>
</dbReference>
<dbReference type="Pfam" id="PF19045">
    <property type="entry name" value="Ligase_CoA_2"/>
    <property type="match status" value="1"/>
</dbReference>
<dbReference type="PANTHER" id="PTHR43334:SF1">
    <property type="entry name" value="3-HYDROXYPROPIONATE--COA LIGASE [ADP-FORMING]"/>
    <property type="match status" value="1"/>
</dbReference>
<dbReference type="GO" id="GO:0043758">
    <property type="term" value="F:acetate-CoA ligase (ADP-forming) activity"/>
    <property type="evidence" value="ECO:0007669"/>
    <property type="project" value="InterPro"/>
</dbReference>
<dbReference type="Gene3D" id="3.30.1490.20">
    <property type="entry name" value="ATP-grasp fold, A domain"/>
    <property type="match status" value="1"/>
</dbReference>
<dbReference type="Gene3D" id="3.30.470.20">
    <property type="entry name" value="ATP-grasp fold, B domain"/>
    <property type="match status" value="1"/>
</dbReference>
<keyword evidence="1" id="KW-0436">Ligase</keyword>
<dbReference type="SUPFAM" id="SSF55729">
    <property type="entry name" value="Acyl-CoA N-acyltransferases (Nat)"/>
    <property type="match status" value="1"/>
</dbReference>
<evidence type="ECO:0000256" key="5">
    <source>
        <dbReference type="PROSITE-ProRule" id="PRU00409"/>
    </source>
</evidence>
<dbReference type="FunFam" id="3.30.1490.20:FF:000020">
    <property type="entry name" value="Protein lysine acetyltransferase"/>
    <property type="match status" value="1"/>
</dbReference>
<dbReference type="SUPFAM" id="SSF56059">
    <property type="entry name" value="Glutathione synthetase ATP-binding domain-like"/>
    <property type="match status" value="1"/>
</dbReference>
<dbReference type="InterPro" id="IPR032875">
    <property type="entry name" value="Succ_CoA_lig_flav_dom"/>
</dbReference>
<dbReference type="InterPro" id="IPR013815">
    <property type="entry name" value="ATP_grasp_subdomain_1"/>
</dbReference>
<keyword evidence="2 5" id="KW-0547">Nucleotide-binding</keyword>
<dbReference type="Gene3D" id="3.40.630.30">
    <property type="match status" value="1"/>
</dbReference>
<evidence type="ECO:0000256" key="2">
    <source>
        <dbReference type="ARBA" id="ARBA00022741"/>
    </source>
</evidence>
<dbReference type="Gene3D" id="3.40.50.720">
    <property type="entry name" value="NAD(P)-binding Rossmann-like Domain"/>
    <property type="match status" value="1"/>
</dbReference>
<proteinExistence type="inferred from homology"/>
<feature type="domain" description="N-acetyltransferase" evidence="7">
    <location>
        <begin position="736"/>
        <end position="890"/>
    </location>
</feature>
<dbReference type="PROSITE" id="PS50975">
    <property type="entry name" value="ATP_GRASP"/>
    <property type="match status" value="1"/>
</dbReference>
<dbReference type="Proteomes" id="UP000637423">
    <property type="component" value="Unassembled WGS sequence"/>
</dbReference>
<dbReference type="AlphaFoldDB" id="A0A916U941"/>
<feature type="domain" description="ATP-grasp" evidence="6">
    <location>
        <begin position="497"/>
        <end position="533"/>
    </location>
</feature>
<name>A0A916U941_9BURK</name>
<dbReference type="InterPro" id="IPR043938">
    <property type="entry name" value="Ligase_CoA_dom"/>
</dbReference>
<dbReference type="Pfam" id="PF13549">
    <property type="entry name" value="ATP-grasp_5"/>
    <property type="match status" value="1"/>
</dbReference>